<keyword evidence="3" id="KW-0067">ATP-binding</keyword>
<dbReference type="GO" id="GO:0140662">
    <property type="term" value="F:ATP-dependent protein folding chaperone"/>
    <property type="evidence" value="ECO:0007669"/>
    <property type="project" value="InterPro"/>
</dbReference>
<evidence type="ECO:0000313" key="4">
    <source>
        <dbReference type="EMBL" id="KKM78811.1"/>
    </source>
</evidence>
<gene>
    <name evidence="4" type="ORF">LCGC14_1356180</name>
</gene>
<protein>
    <recommendedName>
        <fullName evidence="5">Molecular chaperone DnaK</fullName>
    </recommendedName>
</protein>
<evidence type="ECO:0008006" key="5">
    <source>
        <dbReference type="Google" id="ProtNLM"/>
    </source>
</evidence>
<proteinExistence type="inferred from homology"/>
<evidence type="ECO:0000256" key="2">
    <source>
        <dbReference type="ARBA" id="ARBA00022741"/>
    </source>
</evidence>
<dbReference type="PANTHER" id="PTHR19375">
    <property type="entry name" value="HEAT SHOCK PROTEIN 70KDA"/>
    <property type="match status" value="1"/>
</dbReference>
<dbReference type="EMBL" id="LAZR01008431">
    <property type="protein sequence ID" value="KKM78811.1"/>
    <property type="molecule type" value="Genomic_DNA"/>
</dbReference>
<comment type="caution">
    <text evidence="4">The sequence shown here is derived from an EMBL/GenBank/DDBJ whole genome shotgun (WGS) entry which is preliminary data.</text>
</comment>
<evidence type="ECO:0000256" key="3">
    <source>
        <dbReference type="ARBA" id="ARBA00022840"/>
    </source>
</evidence>
<sequence length="114" mass="12467">MNKKASQKMIGIDLGTTNSCVAVMEGEEATVIANQEGSRTTPSTVAFTEKGEMLVGELAKRQAVTNSQNTVNSIKRLMGRKYKEEAINEAKKKISYQLIEDSEGRVKVKVSKGE</sequence>
<dbReference type="AlphaFoldDB" id="A0A0F9KVL3"/>
<evidence type="ECO:0000256" key="1">
    <source>
        <dbReference type="ARBA" id="ARBA00007381"/>
    </source>
</evidence>
<dbReference type="Gene3D" id="3.30.420.40">
    <property type="match status" value="1"/>
</dbReference>
<dbReference type="InterPro" id="IPR043129">
    <property type="entry name" value="ATPase_NBD"/>
</dbReference>
<reference evidence="4" key="1">
    <citation type="journal article" date="2015" name="Nature">
        <title>Complex archaea that bridge the gap between prokaryotes and eukaryotes.</title>
        <authorList>
            <person name="Spang A."/>
            <person name="Saw J.H."/>
            <person name="Jorgensen S.L."/>
            <person name="Zaremba-Niedzwiedzka K."/>
            <person name="Martijn J."/>
            <person name="Lind A.E."/>
            <person name="van Eijk R."/>
            <person name="Schleper C."/>
            <person name="Guy L."/>
            <person name="Ettema T.J."/>
        </authorList>
    </citation>
    <scope>NUCLEOTIDE SEQUENCE</scope>
</reference>
<dbReference type="PRINTS" id="PR00301">
    <property type="entry name" value="HEATSHOCK70"/>
</dbReference>
<dbReference type="PROSITE" id="PS00297">
    <property type="entry name" value="HSP70_1"/>
    <property type="match status" value="1"/>
</dbReference>
<dbReference type="GO" id="GO:0005524">
    <property type="term" value="F:ATP binding"/>
    <property type="evidence" value="ECO:0007669"/>
    <property type="project" value="UniProtKB-KW"/>
</dbReference>
<comment type="similarity">
    <text evidence="1">Belongs to the heat shock protein 70 family.</text>
</comment>
<feature type="non-terminal residue" evidence="4">
    <location>
        <position position="114"/>
    </location>
</feature>
<name>A0A0F9KVL3_9ZZZZ</name>
<keyword evidence="2" id="KW-0547">Nucleotide-binding</keyword>
<organism evidence="4">
    <name type="scientific">marine sediment metagenome</name>
    <dbReference type="NCBI Taxonomy" id="412755"/>
    <lineage>
        <taxon>unclassified sequences</taxon>
        <taxon>metagenomes</taxon>
        <taxon>ecological metagenomes</taxon>
    </lineage>
</organism>
<dbReference type="SUPFAM" id="SSF53067">
    <property type="entry name" value="Actin-like ATPase domain"/>
    <property type="match status" value="1"/>
</dbReference>
<dbReference type="InterPro" id="IPR013126">
    <property type="entry name" value="Hsp_70_fam"/>
</dbReference>
<accession>A0A0F9KVL3</accession>
<dbReference type="InterPro" id="IPR018181">
    <property type="entry name" value="Heat_shock_70_CS"/>
</dbReference>
<dbReference type="Pfam" id="PF00012">
    <property type="entry name" value="HSP70"/>
    <property type="match status" value="1"/>
</dbReference>
<dbReference type="FunFam" id="3.30.420.40:FF:000028">
    <property type="entry name" value="heat shock 70 kDa protein-like"/>
    <property type="match status" value="1"/>
</dbReference>